<evidence type="ECO:0000313" key="8">
    <source>
        <dbReference type="EMBL" id="KAL3514147.1"/>
    </source>
</evidence>
<organism evidence="8 9">
    <name type="scientific">Cinchona calisaya</name>
    <dbReference type="NCBI Taxonomy" id="153742"/>
    <lineage>
        <taxon>Eukaryota</taxon>
        <taxon>Viridiplantae</taxon>
        <taxon>Streptophyta</taxon>
        <taxon>Embryophyta</taxon>
        <taxon>Tracheophyta</taxon>
        <taxon>Spermatophyta</taxon>
        <taxon>Magnoliopsida</taxon>
        <taxon>eudicotyledons</taxon>
        <taxon>Gunneridae</taxon>
        <taxon>Pentapetalae</taxon>
        <taxon>asterids</taxon>
        <taxon>lamiids</taxon>
        <taxon>Gentianales</taxon>
        <taxon>Rubiaceae</taxon>
        <taxon>Cinchonoideae</taxon>
        <taxon>Cinchoneae</taxon>
        <taxon>Cinchona</taxon>
    </lineage>
</organism>
<keyword evidence="9" id="KW-1185">Reference proteome</keyword>
<name>A0ABD2Z6Z8_9GENT</name>
<reference evidence="8 9" key="1">
    <citation type="submission" date="2024-11" db="EMBL/GenBank/DDBJ databases">
        <title>A near-complete genome assembly of Cinchona calisaya.</title>
        <authorList>
            <person name="Lian D.C."/>
            <person name="Zhao X.W."/>
            <person name="Wei L."/>
        </authorList>
    </citation>
    <scope>NUCLEOTIDE SEQUENCE [LARGE SCALE GENOMIC DNA]</scope>
    <source>
        <tissue evidence="8">Nenye</tissue>
    </source>
</reference>
<keyword evidence="5 7" id="KW-0472">Membrane</keyword>
<keyword evidence="2 6" id="KW-0813">Transport</keyword>
<dbReference type="Gene3D" id="1.20.1080.10">
    <property type="entry name" value="Glycerol uptake facilitator protein"/>
    <property type="match status" value="1"/>
</dbReference>
<dbReference type="CDD" id="cd00333">
    <property type="entry name" value="MIP"/>
    <property type="match status" value="1"/>
</dbReference>
<dbReference type="Pfam" id="PF00230">
    <property type="entry name" value="MIP"/>
    <property type="match status" value="1"/>
</dbReference>
<comment type="caution">
    <text evidence="8">The sequence shown here is derived from an EMBL/GenBank/DDBJ whole genome shotgun (WGS) entry which is preliminary data.</text>
</comment>
<dbReference type="EMBL" id="JBJUIK010000011">
    <property type="protein sequence ID" value="KAL3514147.1"/>
    <property type="molecule type" value="Genomic_DNA"/>
</dbReference>
<evidence type="ECO:0000256" key="1">
    <source>
        <dbReference type="ARBA" id="ARBA00004141"/>
    </source>
</evidence>
<dbReference type="PANTHER" id="PTHR45724:SF21">
    <property type="entry name" value="MAJOR INTRINSIC PROTEIN"/>
    <property type="match status" value="1"/>
</dbReference>
<evidence type="ECO:0000256" key="7">
    <source>
        <dbReference type="SAM" id="Phobius"/>
    </source>
</evidence>
<dbReference type="PROSITE" id="PS00221">
    <property type="entry name" value="MIP"/>
    <property type="match status" value="1"/>
</dbReference>
<sequence length="282" mass="30056">MAGESGSPSIVTMNSPTKNSDGFSIVDEAKKTIKQVMFAKKVPMPHSPSNFQKALAELVGTYIFIFLGCGSALVDRITPLTIVGIGLVWGLVLMALIHALGHISGAHFNPAVTIAFGAASRLPFVQVPIYVLSQLMGSTLACLTLKVLFHDQHDILPTLTQYKSSTSDLEAIVWEFITTFILMFIISGAATDDRANKALSGVAIGVTLLFNVIIAGPITGASMNPGRSIGPAIVSGVYKNLWVFVVAPILGALAGILVYSLLRVPESEKEESTKINHNDMFV</sequence>
<evidence type="ECO:0000313" key="9">
    <source>
        <dbReference type="Proteomes" id="UP001630127"/>
    </source>
</evidence>
<evidence type="ECO:0000256" key="4">
    <source>
        <dbReference type="ARBA" id="ARBA00022989"/>
    </source>
</evidence>
<evidence type="ECO:0000256" key="3">
    <source>
        <dbReference type="ARBA" id="ARBA00022692"/>
    </source>
</evidence>
<dbReference type="PRINTS" id="PR00783">
    <property type="entry name" value="MINTRINSICP"/>
</dbReference>
<accession>A0ABD2Z6Z8</accession>
<evidence type="ECO:0000256" key="5">
    <source>
        <dbReference type="ARBA" id="ARBA00023136"/>
    </source>
</evidence>
<feature type="transmembrane region" description="Helical" evidence="7">
    <location>
        <begin position="54"/>
        <end position="74"/>
    </location>
</feature>
<dbReference type="InterPro" id="IPR034294">
    <property type="entry name" value="Aquaporin_transptr"/>
</dbReference>
<protein>
    <submittedName>
        <fullName evidence="8">Uncharacterized protein</fullName>
    </submittedName>
</protein>
<dbReference type="SUPFAM" id="SSF81338">
    <property type="entry name" value="Aquaporin-like"/>
    <property type="match status" value="1"/>
</dbReference>
<keyword evidence="4 7" id="KW-1133">Transmembrane helix</keyword>
<proteinExistence type="inferred from homology"/>
<dbReference type="InterPro" id="IPR000425">
    <property type="entry name" value="MIP"/>
</dbReference>
<dbReference type="GO" id="GO:0016020">
    <property type="term" value="C:membrane"/>
    <property type="evidence" value="ECO:0007669"/>
    <property type="project" value="UniProtKB-SubCell"/>
</dbReference>
<feature type="transmembrane region" description="Helical" evidence="7">
    <location>
        <begin position="241"/>
        <end position="262"/>
    </location>
</feature>
<dbReference type="AlphaFoldDB" id="A0ABD2Z6Z8"/>
<evidence type="ECO:0000256" key="6">
    <source>
        <dbReference type="RuleBase" id="RU000477"/>
    </source>
</evidence>
<gene>
    <name evidence="8" type="ORF">ACH5RR_026864</name>
</gene>
<dbReference type="InterPro" id="IPR022357">
    <property type="entry name" value="MIP_CS"/>
</dbReference>
<comment type="subcellular location">
    <subcellularLocation>
        <location evidence="1">Membrane</location>
        <topology evidence="1">Multi-pass membrane protein</topology>
    </subcellularLocation>
</comment>
<feature type="transmembrane region" description="Helical" evidence="7">
    <location>
        <begin position="80"/>
        <end position="100"/>
    </location>
</feature>
<comment type="similarity">
    <text evidence="6">Belongs to the MIP/aquaporin (TC 1.A.8) family.</text>
</comment>
<feature type="transmembrane region" description="Helical" evidence="7">
    <location>
        <begin position="198"/>
        <end position="221"/>
    </location>
</feature>
<dbReference type="NCBIfam" id="TIGR00861">
    <property type="entry name" value="MIP"/>
    <property type="match status" value="1"/>
</dbReference>
<keyword evidence="3 6" id="KW-0812">Transmembrane</keyword>
<feature type="transmembrane region" description="Helical" evidence="7">
    <location>
        <begin position="169"/>
        <end position="186"/>
    </location>
</feature>
<dbReference type="PANTHER" id="PTHR45724">
    <property type="entry name" value="AQUAPORIN NIP2-1"/>
    <property type="match status" value="1"/>
</dbReference>
<evidence type="ECO:0000256" key="2">
    <source>
        <dbReference type="ARBA" id="ARBA00022448"/>
    </source>
</evidence>
<dbReference type="InterPro" id="IPR023271">
    <property type="entry name" value="Aquaporin-like"/>
</dbReference>
<dbReference type="Proteomes" id="UP001630127">
    <property type="component" value="Unassembled WGS sequence"/>
</dbReference>